<proteinExistence type="predicted"/>
<gene>
    <name evidence="2" type="ORF">IQ266_27635</name>
</gene>
<evidence type="ECO:0000313" key="3">
    <source>
        <dbReference type="Proteomes" id="UP000625316"/>
    </source>
</evidence>
<dbReference type="PANTHER" id="PTHR46564">
    <property type="entry name" value="TRANSPOSASE"/>
    <property type="match status" value="1"/>
</dbReference>
<accession>A0A928VTK7</accession>
<dbReference type="AlphaFoldDB" id="A0A928VTK7"/>
<dbReference type="GO" id="GO:0004803">
    <property type="term" value="F:transposase activity"/>
    <property type="evidence" value="ECO:0007669"/>
    <property type="project" value="InterPro"/>
</dbReference>
<dbReference type="InterPro" id="IPR005063">
    <property type="entry name" value="Transposase_27"/>
</dbReference>
<sequence>LVPALKPGQVVVMDNASFHKSERMRQLIEQAGCVLLFLPPYSPDLNKIEKFWARLKHFWASTYNRLTASGMPSMKRSAHCPNTGLDCNIGPRSRDGAMGLWQSLPAIYRQCAVCCTDFWEAYKQVIPGKRHQAVGKDSGLTSYIERFNLTLRQRVSRLVRRNLAFSKKLANHIGAIWDFIHHYNVALPVCLTDLLQALP</sequence>
<feature type="non-terminal residue" evidence="2">
    <location>
        <position position="1"/>
    </location>
</feature>
<dbReference type="Pfam" id="PF03400">
    <property type="entry name" value="DDE_Tnp_IS1"/>
    <property type="match status" value="1"/>
</dbReference>
<dbReference type="Gene3D" id="3.30.420.10">
    <property type="entry name" value="Ribonuclease H-like superfamily/Ribonuclease H"/>
    <property type="match status" value="1"/>
</dbReference>
<keyword evidence="3" id="KW-1185">Reference proteome</keyword>
<dbReference type="RefSeq" id="WP_264328301.1">
    <property type="nucleotide sequence ID" value="NZ_JADEXQ010000225.1"/>
</dbReference>
<dbReference type="GO" id="GO:0003677">
    <property type="term" value="F:DNA binding"/>
    <property type="evidence" value="ECO:0007669"/>
    <property type="project" value="InterPro"/>
</dbReference>
<dbReference type="SUPFAM" id="SSF53098">
    <property type="entry name" value="Ribonuclease H-like"/>
    <property type="match status" value="1"/>
</dbReference>
<dbReference type="InterPro" id="IPR012337">
    <property type="entry name" value="RNaseH-like_sf"/>
</dbReference>
<comment type="caution">
    <text evidence="2">The sequence shown here is derived from an EMBL/GenBank/DDBJ whole genome shotgun (WGS) entry which is preliminary data.</text>
</comment>
<evidence type="ECO:0000313" key="2">
    <source>
        <dbReference type="EMBL" id="MBE9033503.1"/>
    </source>
</evidence>
<dbReference type="Proteomes" id="UP000625316">
    <property type="component" value="Unassembled WGS sequence"/>
</dbReference>
<dbReference type="PANTHER" id="PTHR46564:SF1">
    <property type="entry name" value="TRANSPOSASE"/>
    <property type="match status" value="1"/>
</dbReference>
<name>A0A928VTK7_9CYAN</name>
<dbReference type="Pfam" id="PF13358">
    <property type="entry name" value="DDE_3"/>
    <property type="match status" value="1"/>
</dbReference>
<reference evidence="2" key="1">
    <citation type="submission" date="2020-10" db="EMBL/GenBank/DDBJ databases">
        <authorList>
            <person name="Castelo-Branco R."/>
            <person name="Eusebio N."/>
            <person name="Adriana R."/>
            <person name="Vieira A."/>
            <person name="Brugerolle De Fraissinette N."/>
            <person name="Rezende De Castro R."/>
            <person name="Schneider M.P."/>
            <person name="Vasconcelos V."/>
            <person name="Leao P.N."/>
        </authorList>
    </citation>
    <scope>NUCLEOTIDE SEQUENCE</scope>
    <source>
        <strain evidence="2">LEGE 11480</strain>
    </source>
</reference>
<organism evidence="2 3">
    <name type="scientific">Romeriopsis navalis LEGE 11480</name>
    <dbReference type="NCBI Taxonomy" id="2777977"/>
    <lineage>
        <taxon>Bacteria</taxon>
        <taxon>Bacillati</taxon>
        <taxon>Cyanobacteriota</taxon>
        <taxon>Cyanophyceae</taxon>
        <taxon>Leptolyngbyales</taxon>
        <taxon>Leptolyngbyaceae</taxon>
        <taxon>Romeriopsis</taxon>
        <taxon>Romeriopsis navalis</taxon>
    </lineage>
</organism>
<evidence type="ECO:0000259" key="1">
    <source>
        <dbReference type="Pfam" id="PF13358"/>
    </source>
</evidence>
<protein>
    <submittedName>
        <fullName evidence="2">Transposase</fullName>
    </submittedName>
</protein>
<feature type="domain" description="Tc1-like transposase DDE" evidence="1">
    <location>
        <begin position="5"/>
        <end position="61"/>
    </location>
</feature>
<dbReference type="GO" id="GO:0006313">
    <property type="term" value="P:DNA transposition"/>
    <property type="evidence" value="ECO:0007669"/>
    <property type="project" value="InterPro"/>
</dbReference>
<dbReference type="InterPro" id="IPR036397">
    <property type="entry name" value="RNaseH_sf"/>
</dbReference>
<dbReference type="EMBL" id="JADEXQ010000225">
    <property type="protein sequence ID" value="MBE9033503.1"/>
    <property type="molecule type" value="Genomic_DNA"/>
</dbReference>
<dbReference type="InterPro" id="IPR038717">
    <property type="entry name" value="Tc1-like_DDE_dom"/>
</dbReference>